<dbReference type="GO" id="GO:0008509">
    <property type="term" value="F:monoatomic anion transmembrane transporter activity"/>
    <property type="evidence" value="ECO:0007669"/>
    <property type="project" value="InterPro"/>
</dbReference>
<dbReference type="SUPFAM" id="SSF55804">
    <property type="entry name" value="Phoshotransferase/anion transport protein"/>
    <property type="match status" value="1"/>
</dbReference>
<protein>
    <recommendedName>
        <fullName evidence="11">Anion exchange protein</fullName>
    </recommendedName>
</protein>
<feature type="domain" description="Band 3 cytoplasmic" evidence="14">
    <location>
        <begin position="212"/>
        <end position="324"/>
    </location>
</feature>
<feature type="transmembrane region" description="Helical" evidence="11">
    <location>
        <begin position="574"/>
        <end position="591"/>
    </location>
</feature>
<reference evidence="15" key="1">
    <citation type="submission" date="2025-08" db="UniProtKB">
        <authorList>
            <consortium name="Ensembl"/>
        </authorList>
    </citation>
    <scope>IDENTIFICATION</scope>
</reference>
<feature type="transmembrane region" description="Helical" evidence="11">
    <location>
        <begin position="611"/>
        <end position="627"/>
    </location>
</feature>
<dbReference type="FunFam" id="3.40.930.10:FF:000020">
    <property type="entry name" value="Anion exchange protein"/>
    <property type="match status" value="1"/>
</dbReference>
<dbReference type="PRINTS" id="PR00165">
    <property type="entry name" value="ANIONEXCHNGR"/>
</dbReference>
<dbReference type="InterPro" id="IPR013769">
    <property type="entry name" value="Band3_cytoplasmic_dom"/>
</dbReference>
<dbReference type="PROSITE" id="PS00219">
    <property type="entry name" value="ANION_EXCHANGER_1"/>
    <property type="match status" value="1"/>
</dbReference>
<feature type="transmembrane region" description="Helical" evidence="11">
    <location>
        <begin position="498"/>
        <end position="516"/>
    </location>
</feature>
<keyword evidence="3 11" id="KW-0813">Transport</keyword>
<feature type="transmembrane region" description="Helical" evidence="11">
    <location>
        <begin position="384"/>
        <end position="407"/>
    </location>
</feature>
<dbReference type="Gene3D" id="3.40.930.10">
    <property type="entry name" value="Mannitol-specific EII, Chain A"/>
    <property type="match status" value="2"/>
</dbReference>
<proteinExistence type="inferred from homology"/>
<dbReference type="PRINTS" id="PR01231">
    <property type="entry name" value="HCO3TRNSPORT"/>
</dbReference>
<feature type="transmembrane region" description="Helical" evidence="11">
    <location>
        <begin position="419"/>
        <end position="445"/>
    </location>
</feature>
<keyword evidence="7 11" id="KW-1133">Transmembrane helix</keyword>
<reference evidence="15" key="2">
    <citation type="submission" date="2025-09" db="UniProtKB">
        <authorList>
            <consortium name="Ensembl"/>
        </authorList>
    </citation>
    <scope>IDENTIFICATION</scope>
</reference>
<comment type="subcellular location">
    <subcellularLocation>
        <location evidence="1">Cell membrane</location>
        <topology evidence="1">Multi-pass membrane protein</topology>
    </subcellularLocation>
    <subcellularLocation>
        <location evidence="11">Membrane</location>
        <topology evidence="11">Multi-pass membrane protein</topology>
    </subcellularLocation>
</comment>
<evidence type="ECO:0000256" key="6">
    <source>
        <dbReference type="ARBA" id="ARBA00022692"/>
    </source>
</evidence>
<feature type="transmembrane region" description="Helical" evidence="11">
    <location>
        <begin position="664"/>
        <end position="691"/>
    </location>
</feature>
<comment type="similarity">
    <text evidence="2 11">Belongs to the anion exchanger (TC 2.A.31) family.</text>
</comment>
<keyword evidence="8 11" id="KW-0406">Ion transport</keyword>
<keyword evidence="4" id="KW-1003">Cell membrane</keyword>
<evidence type="ECO:0000256" key="3">
    <source>
        <dbReference type="ARBA" id="ARBA00022448"/>
    </source>
</evidence>
<dbReference type="PROSITE" id="PS00220">
    <property type="entry name" value="ANION_EXCHANGER_2"/>
    <property type="match status" value="1"/>
</dbReference>
<evidence type="ECO:0000256" key="2">
    <source>
        <dbReference type="ARBA" id="ARBA00010993"/>
    </source>
</evidence>
<evidence type="ECO:0000256" key="10">
    <source>
        <dbReference type="ARBA" id="ARBA00049347"/>
    </source>
</evidence>
<dbReference type="InterPro" id="IPR018241">
    <property type="entry name" value="Anion_exchange_CS"/>
</dbReference>
<dbReference type="InterPro" id="IPR003020">
    <property type="entry name" value="HCO3_transpt_euk"/>
</dbReference>
<dbReference type="GO" id="GO:0016323">
    <property type="term" value="C:basolateral plasma membrane"/>
    <property type="evidence" value="ECO:0007669"/>
    <property type="project" value="TreeGrafter"/>
</dbReference>
<dbReference type="Ensembl" id="ENSOTST00005088268.2">
    <property type="protein sequence ID" value="ENSOTSP00005081467.2"/>
    <property type="gene ID" value="ENSOTSG00005071233.1"/>
</dbReference>
<dbReference type="InterPro" id="IPR011531">
    <property type="entry name" value="HCO3_transpt-like_TM_dom"/>
</dbReference>
<organism evidence="15 16">
    <name type="scientific">Oncorhynchus tshawytscha</name>
    <name type="common">Chinook salmon</name>
    <name type="synonym">Salmo tshawytscha</name>
    <dbReference type="NCBI Taxonomy" id="74940"/>
    <lineage>
        <taxon>Eukaryota</taxon>
        <taxon>Metazoa</taxon>
        <taxon>Chordata</taxon>
        <taxon>Craniata</taxon>
        <taxon>Vertebrata</taxon>
        <taxon>Euteleostomi</taxon>
        <taxon>Actinopterygii</taxon>
        <taxon>Neopterygii</taxon>
        <taxon>Teleostei</taxon>
        <taxon>Protacanthopterygii</taxon>
        <taxon>Salmoniformes</taxon>
        <taxon>Salmonidae</taxon>
        <taxon>Salmoninae</taxon>
        <taxon>Oncorhynchus</taxon>
    </lineage>
</organism>
<evidence type="ECO:0000256" key="5">
    <source>
        <dbReference type="ARBA" id="ARBA00022681"/>
    </source>
</evidence>
<feature type="transmembrane region" description="Helical" evidence="11">
    <location>
        <begin position="465"/>
        <end position="486"/>
    </location>
</feature>
<gene>
    <name evidence="15" type="primary">LOC112236342</name>
</gene>
<dbReference type="GO" id="GO:0015106">
    <property type="term" value="F:bicarbonate transmembrane transporter activity"/>
    <property type="evidence" value="ECO:0007669"/>
    <property type="project" value="TreeGrafter"/>
</dbReference>
<evidence type="ECO:0000256" key="11">
    <source>
        <dbReference type="RuleBase" id="RU362035"/>
    </source>
</evidence>
<name>A0A8C8IKR9_ONCTS</name>
<evidence type="ECO:0000256" key="8">
    <source>
        <dbReference type="ARBA" id="ARBA00023065"/>
    </source>
</evidence>
<dbReference type="Pfam" id="PF00955">
    <property type="entry name" value="HCO3_cotransp"/>
    <property type="match status" value="1"/>
</dbReference>
<dbReference type="FunFam" id="1.10.287.570:FF:000001">
    <property type="entry name" value="Anion exchange protein"/>
    <property type="match status" value="1"/>
</dbReference>
<evidence type="ECO:0000256" key="9">
    <source>
        <dbReference type="ARBA" id="ARBA00023136"/>
    </source>
</evidence>
<comment type="catalytic activity">
    <reaction evidence="10">
        <text>hydrogencarbonate(in) + chloride(out) = hydrogencarbonate(out) + chloride(in)</text>
        <dbReference type="Rhea" id="RHEA:72363"/>
        <dbReference type="ChEBI" id="CHEBI:17544"/>
        <dbReference type="ChEBI" id="CHEBI:17996"/>
    </reaction>
</comment>
<dbReference type="Pfam" id="PF07565">
    <property type="entry name" value="Band_3_cyto"/>
    <property type="match status" value="2"/>
</dbReference>
<evidence type="ECO:0000256" key="4">
    <source>
        <dbReference type="ARBA" id="ARBA00022475"/>
    </source>
</evidence>
<dbReference type="Proteomes" id="UP000694402">
    <property type="component" value="Unassembled WGS sequence"/>
</dbReference>
<feature type="region of interest" description="Disordered" evidence="12">
    <location>
        <begin position="1"/>
        <end position="54"/>
    </location>
</feature>
<dbReference type="GO" id="GO:0005452">
    <property type="term" value="F:solute:inorganic anion antiporter activity"/>
    <property type="evidence" value="ECO:0007669"/>
    <property type="project" value="InterPro"/>
</dbReference>
<dbReference type="AlphaFoldDB" id="A0A8C8IKR9"/>
<comment type="caution">
    <text evidence="11">Lacks conserved residue(s) required for the propagation of feature annotation.</text>
</comment>
<keyword evidence="5" id="KW-0039">Anion exchange</keyword>
<dbReference type="Gene3D" id="1.10.287.570">
    <property type="entry name" value="Helical hairpin bin"/>
    <property type="match status" value="1"/>
</dbReference>
<keyword evidence="6 11" id="KW-0812">Transmembrane</keyword>
<dbReference type="InterPro" id="IPR016152">
    <property type="entry name" value="PTrfase/Anion_transptr"/>
</dbReference>
<sequence length="844" mass="93623">MENDLSFGEVLRSSTPASRAPPHSPTGFTPTLPPLPPHSGNYDLEQSRQEEDSTQAIQSIVIHTDPEAYLNLNTNANTRGDAQAYVELNELMGNSWQETGRWVGYEENLNPATGKWGPSHVSYLTFKSLIQLRKIMSTGAIILDLQASSLSAVAEKVVDELRSKGEIRATDRDGLLRALLQRRSQSEGAVAQPLGGDIEMQTFSVTKQRDTTDSVEASIVLSGKGDGLLEKPAVAFVRLGDSVVIEGPWRPLCRCASSFVLVGPSHGGVDYHECFTIANHALPMSPVLQVFSLEAYLAQTNKELTNAIADFMDCSIVIPPTEIQDKGMLQPIIDFQKKSDEADEEPREDPLARTGIPFGGMIKDMKRRYRHYISDFTDALDPQVLAAVIFIYFAALSPAITFGGLLADKTEHMMGVSELMISTCVQGIIFAFIAAQPTLVIGFSGPLLVFEEAFFAFCKSQEIEYIVGRIWVGLWLVIIVVVIVAVEGSFLVKFISRFTQEIFSILISLIFIYETFSKLGKIFKAHPLVLNYEHLNDSLDNPFHPVVKERIEYHDDGNKTVHEVIHERAYPNTALLSMCLMFGCFFIAYFLRQFKNGHFLPGPIRRMIGDFGVPIAIFFMIAVDITIEDAYTQKLVVPKGLMVSNPNARGWFINPLGEKKPFPAWMMGACCVPALLPPLIVLTSDLSRLIVSKPERKMVKGSGFHLDLAATVRSVTHANALTVMSKGPKPEIEKVLEQRISGMLVAAMVGVSILLEPILKMIPMTALGIQMWDRMLLLIVPRKYYPADAYAQRMHLFTLIQMVCLGALWMVKMSAFSLALPFVLILTHPPAHGHPLEHSSLTRK</sequence>
<keyword evidence="16" id="KW-1185">Reference proteome</keyword>
<feature type="domain" description="Band 3 cytoplasmic" evidence="14">
    <location>
        <begin position="83"/>
        <end position="187"/>
    </location>
</feature>
<evidence type="ECO:0000256" key="1">
    <source>
        <dbReference type="ARBA" id="ARBA00004651"/>
    </source>
</evidence>
<dbReference type="GeneTree" id="ENSGT00940000157423"/>
<dbReference type="NCBIfam" id="TIGR00834">
    <property type="entry name" value="ae"/>
    <property type="match status" value="1"/>
</dbReference>
<keyword evidence="9 11" id="KW-0472">Membrane</keyword>
<dbReference type="PANTHER" id="PTHR11453:SF12">
    <property type="entry name" value="BAND 3 ANION TRANSPORT PROTEIN"/>
    <property type="match status" value="1"/>
</dbReference>
<evidence type="ECO:0000256" key="7">
    <source>
        <dbReference type="ARBA" id="ARBA00022989"/>
    </source>
</evidence>
<evidence type="ECO:0000313" key="15">
    <source>
        <dbReference type="Ensembl" id="ENSOTSP00005081467.2"/>
    </source>
</evidence>
<dbReference type="InterPro" id="IPR001717">
    <property type="entry name" value="Anion_exchange"/>
</dbReference>
<dbReference type="GO" id="GO:0051453">
    <property type="term" value="P:regulation of intracellular pH"/>
    <property type="evidence" value="ECO:0007669"/>
    <property type="project" value="TreeGrafter"/>
</dbReference>
<evidence type="ECO:0000256" key="12">
    <source>
        <dbReference type="SAM" id="MobiDB-lite"/>
    </source>
</evidence>
<evidence type="ECO:0000259" key="14">
    <source>
        <dbReference type="Pfam" id="PF07565"/>
    </source>
</evidence>
<evidence type="ECO:0000313" key="16">
    <source>
        <dbReference type="Proteomes" id="UP000694402"/>
    </source>
</evidence>
<accession>A0A8C8IKR9</accession>
<dbReference type="PANTHER" id="PTHR11453">
    <property type="entry name" value="ANION EXCHANGE PROTEIN"/>
    <property type="match status" value="1"/>
</dbReference>
<feature type="domain" description="Bicarbonate transporter-like transmembrane" evidence="13">
    <location>
        <begin position="357"/>
        <end position="827"/>
    </location>
</feature>
<evidence type="ECO:0000259" key="13">
    <source>
        <dbReference type="Pfam" id="PF00955"/>
    </source>
</evidence>